<dbReference type="InterPro" id="IPR022596">
    <property type="entry name" value="GPR1/2/3_C"/>
</dbReference>
<dbReference type="GeneID" id="27309650"/>
<feature type="transmembrane region" description="Helical" evidence="6">
    <location>
        <begin position="185"/>
        <end position="205"/>
    </location>
</feature>
<feature type="transmembrane region" description="Helical" evidence="6">
    <location>
        <begin position="20"/>
        <end position="41"/>
    </location>
</feature>
<proteinExistence type="predicted"/>
<evidence type="ECO:0000256" key="6">
    <source>
        <dbReference type="SAM" id="Phobius"/>
    </source>
</evidence>
<feature type="transmembrane region" description="Helical" evidence="6">
    <location>
        <begin position="104"/>
        <end position="125"/>
    </location>
</feature>
<feature type="compositionally biased region" description="Polar residues" evidence="5">
    <location>
        <begin position="331"/>
        <end position="345"/>
    </location>
</feature>
<dbReference type="GO" id="GO:0004930">
    <property type="term" value="F:G protein-coupled receptor activity"/>
    <property type="evidence" value="ECO:0007669"/>
    <property type="project" value="TreeGrafter"/>
</dbReference>
<feature type="domain" description="G protein-coupled receptor GPR1/2/3 C-terminal" evidence="7">
    <location>
        <begin position="229"/>
        <end position="294"/>
    </location>
</feature>
<organism evidence="8 9">
    <name type="scientific">Verruconis gallopava</name>
    <dbReference type="NCBI Taxonomy" id="253628"/>
    <lineage>
        <taxon>Eukaryota</taxon>
        <taxon>Fungi</taxon>
        <taxon>Dikarya</taxon>
        <taxon>Ascomycota</taxon>
        <taxon>Pezizomycotina</taxon>
        <taxon>Dothideomycetes</taxon>
        <taxon>Pleosporomycetidae</taxon>
        <taxon>Venturiales</taxon>
        <taxon>Sympoventuriaceae</taxon>
        <taxon>Verruconis</taxon>
    </lineage>
</organism>
<evidence type="ECO:0000313" key="8">
    <source>
        <dbReference type="EMBL" id="KIW07747.1"/>
    </source>
</evidence>
<feature type="transmembrane region" description="Helical" evidence="6">
    <location>
        <begin position="137"/>
        <end position="158"/>
    </location>
</feature>
<dbReference type="PANTHER" id="PTHR23112">
    <property type="entry name" value="G PROTEIN-COUPLED RECEPTOR 157-RELATED"/>
    <property type="match status" value="1"/>
</dbReference>
<evidence type="ECO:0000256" key="4">
    <source>
        <dbReference type="ARBA" id="ARBA00023136"/>
    </source>
</evidence>
<protein>
    <recommendedName>
        <fullName evidence="7">G protein-coupled receptor GPR1/2/3 C-terminal domain-containing protein</fullName>
    </recommendedName>
</protein>
<feature type="transmembrane region" description="Helical" evidence="6">
    <location>
        <begin position="61"/>
        <end position="84"/>
    </location>
</feature>
<feature type="transmembrane region" description="Helical" evidence="6">
    <location>
        <begin position="237"/>
        <end position="256"/>
    </location>
</feature>
<dbReference type="AlphaFoldDB" id="A0A0D1Z441"/>
<evidence type="ECO:0000313" key="9">
    <source>
        <dbReference type="Proteomes" id="UP000053259"/>
    </source>
</evidence>
<dbReference type="OrthoDB" id="100006at2759"/>
<sequence>MGPDEGNTPVIPKAEVRLGLIALGVIALASALCTLALISFIAYRSWKWNSFYATSIRRNVFVILLCNLFLADFFQSIGFLFSWYWLRKDGLDSYTGPCTVQGLFINFGDVSSAFFVLAIAGQTWLHLRFKRQLRFDAFLTIVVGIWIFALILTVLGPATTSRYFADTGAWCWVDPRFKSQRLAYHYFWIFLVEFGTVVVYGFVIWELRRSSSKLSGLQNEASFSLETETHRRIQKSCLIMCCYPIAYITLTLPLAVSRMSEIRGADTSIQFLIFCGCFLVSSGWVDTVLYILTRASFLKVQGHTRVQEESNQRSHRTNSAVMFKNISRTYQGSPAQTRTASSPSPTDEPGRVMSLSSWKYDTKTLPYSRTEETFSTLDNERLIQATSTLNP</sequence>
<dbReference type="Proteomes" id="UP000053259">
    <property type="component" value="Unassembled WGS sequence"/>
</dbReference>
<feature type="region of interest" description="Disordered" evidence="5">
    <location>
        <begin position="331"/>
        <end position="353"/>
    </location>
</feature>
<name>A0A0D1Z441_9PEZI</name>
<accession>A0A0D1Z441</accession>
<dbReference type="GO" id="GO:0005886">
    <property type="term" value="C:plasma membrane"/>
    <property type="evidence" value="ECO:0007669"/>
    <property type="project" value="TreeGrafter"/>
</dbReference>
<dbReference type="Gene3D" id="1.20.1070.10">
    <property type="entry name" value="Rhodopsin 7-helix transmembrane proteins"/>
    <property type="match status" value="1"/>
</dbReference>
<dbReference type="CDD" id="cd00637">
    <property type="entry name" value="7tm_classA_rhodopsin-like"/>
    <property type="match status" value="1"/>
</dbReference>
<evidence type="ECO:0000259" key="7">
    <source>
        <dbReference type="Pfam" id="PF11970"/>
    </source>
</evidence>
<keyword evidence="2 6" id="KW-0812">Transmembrane</keyword>
<dbReference type="InParanoid" id="A0A0D1Z441"/>
<keyword evidence="9" id="KW-1185">Reference proteome</keyword>
<keyword evidence="3 6" id="KW-1133">Transmembrane helix</keyword>
<gene>
    <name evidence="8" type="ORF">PV09_01677</name>
</gene>
<dbReference type="EMBL" id="KN847532">
    <property type="protein sequence ID" value="KIW07747.1"/>
    <property type="molecule type" value="Genomic_DNA"/>
</dbReference>
<dbReference type="VEuPathDB" id="FungiDB:PV09_01677"/>
<evidence type="ECO:0000256" key="1">
    <source>
        <dbReference type="ARBA" id="ARBA00004141"/>
    </source>
</evidence>
<reference evidence="8 9" key="1">
    <citation type="submission" date="2015-01" db="EMBL/GenBank/DDBJ databases">
        <title>The Genome Sequence of Ochroconis gallopava CBS43764.</title>
        <authorList>
            <consortium name="The Broad Institute Genomics Platform"/>
            <person name="Cuomo C."/>
            <person name="de Hoog S."/>
            <person name="Gorbushina A."/>
            <person name="Stielow B."/>
            <person name="Teixiera M."/>
            <person name="Abouelleil A."/>
            <person name="Chapman S.B."/>
            <person name="Priest M."/>
            <person name="Young S.K."/>
            <person name="Wortman J."/>
            <person name="Nusbaum C."/>
            <person name="Birren B."/>
        </authorList>
    </citation>
    <scope>NUCLEOTIDE SEQUENCE [LARGE SCALE GENOMIC DNA]</scope>
    <source>
        <strain evidence="8 9">CBS 43764</strain>
    </source>
</reference>
<dbReference type="HOGENOM" id="CLU_027149_0_3_1"/>
<keyword evidence="4 6" id="KW-0472">Membrane</keyword>
<dbReference type="RefSeq" id="XP_016217616.1">
    <property type="nucleotide sequence ID" value="XM_016354604.1"/>
</dbReference>
<evidence type="ECO:0000256" key="2">
    <source>
        <dbReference type="ARBA" id="ARBA00022692"/>
    </source>
</evidence>
<dbReference type="GO" id="GO:0007189">
    <property type="term" value="P:adenylate cyclase-activating G protein-coupled receptor signaling pathway"/>
    <property type="evidence" value="ECO:0007669"/>
    <property type="project" value="TreeGrafter"/>
</dbReference>
<dbReference type="PANTHER" id="PTHR23112:SF37">
    <property type="entry name" value="G PROTEIN-COUPLED RECEPTOR GPR1"/>
    <property type="match status" value="1"/>
</dbReference>
<feature type="transmembrane region" description="Helical" evidence="6">
    <location>
        <begin position="268"/>
        <end position="292"/>
    </location>
</feature>
<evidence type="ECO:0000256" key="5">
    <source>
        <dbReference type="SAM" id="MobiDB-lite"/>
    </source>
</evidence>
<comment type="subcellular location">
    <subcellularLocation>
        <location evidence="1">Membrane</location>
        <topology evidence="1">Multi-pass membrane protein</topology>
    </subcellularLocation>
</comment>
<dbReference type="SUPFAM" id="SSF81321">
    <property type="entry name" value="Family A G protein-coupled receptor-like"/>
    <property type="match status" value="1"/>
</dbReference>
<dbReference type="Pfam" id="PF11970">
    <property type="entry name" value="GPR_Gpa2_C"/>
    <property type="match status" value="1"/>
</dbReference>
<dbReference type="STRING" id="253628.A0A0D1Z441"/>
<evidence type="ECO:0000256" key="3">
    <source>
        <dbReference type="ARBA" id="ARBA00022989"/>
    </source>
</evidence>